<sequence length="705" mass="78701">MQISRSARRGTAWLLGVSLLPLAAAAQQGTDDVQQGADDTQLVLPITVTGEAATKTETPFIETPQAVSLITREDIEEKAADSVQRAANYTPGVFTNQIGASGRYDYLVLRGFADGSINNTFLDGLKVMGDSGSYSSMSIDPYFLQDIEVVKGPAAVLYGRSSPGGIVALSSKRPEFRRSGEVRFRVGNNDQRSAAFDLTGPVGEDGNVAYRLTGLGSAEDTQFGPVEQARYAFAPSLTWDVSPDTDLTLLAYFQKDPEGGYHSGLPYEGTVDDHAGIHLDNTFFEGEPDYEKYERTERMLGYEFEHQFNDRWRFRQKARYLNSDVEMDQVYAYGWVSDTDLIRYYSGGDEDLSAWTMDNQLEADLTSGPVEHTVLLGVDYQHRDNDVVWDYGTVDSLDATDPQYGSDVSVYRTDRHDRELSQTGLYLQDQMAIGNWRLVVGGRHDWIDIENTDKDTDTSSELDDTQFSGRAGALYLFDNGVAPYLSYSTSFSPNSTTDENGDLLKPTEGEQVETGLKYQPPGTSDRYSVSLFHITQENVSTKDPNESFYRAVGEIRSQGVELEMRSRLTENLSVRGGYTYTDVTYEETEDDTEGNTANQVPKHQVSLWGNYTFHDGTLAGVRTGLGVRYNADIYADEENTEKVPDYTVVDAMLGYDFSRVGIDGMSAQLNVSNLFDREYIASCYDLNYCYYGRERTVRATLTYRF</sequence>
<evidence type="ECO:0000259" key="13">
    <source>
        <dbReference type="Pfam" id="PF00593"/>
    </source>
</evidence>
<evidence type="ECO:0000256" key="4">
    <source>
        <dbReference type="ARBA" id="ARBA00022452"/>
    </source>
</evidence>
<keyword evidence="3" id="KW-0813">Transport</keyword>
<dbReference type="PROSITE" id="PS52016">
    <property type="entry name" value="TONB_DEPENDENT_REC_3"/>
    <property type="match status" value="1"/>
</dbReference>
<keyword evidence="6" id="KW-0812">Transmembrane</keyword>
<keyword evidence="7" id="KW-0732">Signal</keyword>
<dbReference type="InterPro" id="IPR012910">
    <property type="entry name" value="Plug_dom"/>
</dbReference>
<feature type="domain" description="TonB-dependent receptor-like beta-barrel" evidence="13">
    <location>
        <begin position="239"/>
        <end position="674"/>
    </location>
</feature>
<reference evidence="15" key="1">
    <citation type="submission" date="2019-06" db="EMBL/GenBank/DDBJ databases">
        <authorList>
            <person name="Murdoch R.W."/>
            <person name="Fathepure B."/>
        </authorList>
    </citation>
    <scope>NUCLEOTIDE SEQUENCE</scope>
</reference>
<dbReference type="GO" id="GO:0015891">
    <property type="term" value="P:siderophore transport"/>
    <property type="evidence" value="ECO:0007669"/>
    <property type="project" value="InterPro"/>
</dbReference>
<keyword evidence="12" id="KW-0998">Cell outer membrane</keyword>
<dbReference type="InterPro" id="IPR039426">
    <property type="entry name" value="TonB-dep_rcpt-like"/>
</dbReference>
<comment type="similarity">
    <text evidence="2">Belongs to the TonB-dependent receptor family.</text>
</comment>
<dbReference type="NCBIfam" id="TIGR01783">
    <property type="entry name" value="TonB-siderophor"/>
    <property type="match status" value="1"/>
</dbReference>
<evidence type="ECO:0000256" key="9">
    <source>
        <dbReference type="ARBA" id="ARBA00023065"/>
    </source>
</evidence>
<dbReference type="FunFam" id="2.40.170.20:FF:000005">
    <property type="entry name" value="TonB-dependent siderophore receptor"/>
    <property type="match status" value="1"/>
</dbReference>
<evidence type="ECO:0000256" key="8">
    <source>
        <dbReference type="ARBA" id="ARBA00023004"/>
    </source>
</evidence>
<dbReference type="Pfam" id="PF00593">
    <property type="entry name" value="TonB_dep_Rec_b-barrel"/>
    <property type="match status" value="1"/>
</dbReference>
<dbReference type="Gene3D" id="2.40.170.20">
    <property type="entry name" value="TonB-dependent receptor, beta-barrel domain"/>
    <property type="match status" value="1"/>
</dbReference>
<keyword evidence="8" id="KW-0408">Iron</keyword>
<dbReference type="EMBL" id="MN079141">
    <property type="protein sequence ID" value="QEA06401.1"/>
    <property type="molecule type" value="Genomic_DNA"/>
</dbReference>
<dbReference type="InterPro" id="IPR036942">
    <property type="entry name" value="Beta-barrel_TonB_sf"/>
</dbReference>
<evidence type="ECO:0000256" key="2">
    <source>
        <dbReference type="ARBA" id="ARBA00009810"/>
    </source>
</evidence>
<dbReference type="InterPro" id="IPR010105">
    <property type="entry name" value="TonB_sidphr_rcpt"/>
</dbReference>
<dbReference type="InterPro" id="IPR000531">
    <property type="entry name" value="Beta-barrel_TonB"/>
</dbReference>
<protein>
    <submittedName>
        <fullName evidence="15">Ferrichrome outer membrane transporter/phage receptor</fullName>
    </submittedName>
</protein>
<keyword evidence="15" id="KW-0675">Receptor</keyword>
<evidence type="ECO:0000256" key="11">
    <source>
        <dbReference type="ARBA" id="ARBA00023136"/>
    </source>
</evidence>
<evidence type="ECO:0000256" key="6">
    <source>
        <dbReference type="ARBA" id="ARBA00022692"/>
    </source>
</evidence>
<dbReference type="PANTHER" id="PTHR32552:SF68">
    <property type="entry name" value="FERRICHROME OUTER MEMBRANE TRANSPORTER_PHAGE RECEPTOR"/>
    <property type="match status" value="1"/>
</dbReference>
<evidence type="ECO:0000256" key="12">
    <source>
        <dbReference type="ARBA" id="ARBA00023237"/>
    </source>
</evidence>
<keyword evidence="9" id="KW-0406">Ion transport</keyword>
<keyword evidence="11" id="KW-0472">Membrane</keyword>
<dbReference type="GO" id="GO:0038023">
    <property type="term" value="F:signaling receptor activity"/>
    <property type="evidence" value="ECO:0007669"/>
    <property type="project" value="InterPro"/>
</dbReference>
<evidence type="ECO:0000256" key="7">
    <source>
        <dbReference type="ARBA" id="ARBA00022729"/>
    </source>
</evidence>
<keyword evidence="10" id="KW-0798">TonB box</keyword>
<organism evidence="15">
    <name type="scientific">uncultured organism</name>
    <dbReference type="NCBI Taxonomy" id="155900"/>
    <lineage>
        <taxon>unclassified sequences</taxon>
        <taxon>environmental samples</taxon>
    </lineage>
</organism>
<dbReference type="AlphaFoldDB" id="A0A5B8RCS4"/>
<keyword evidence="4" id="KW-1134">Transmembrane beta strand</keyword>
<dbReference type="CDD" id="cd01347">
    <property type="entry name" value="ligand_gated_channel"/>
    <property type="match status" value="1"/>
</dbReference>
<evidence type="ECO:0000256" key="10">
    <source>
        <dbReference type="ARBA" id="ARBA00023077"/>
    </source>
</evidence>
<evidence type="ECO:0000256" key="1">
    <source>
        <dbReference type="ARBA" id="ARBA00004571"/>
    </source>
</evidence>
<evidence type="ECO:0000256" key="5">
    <source>
        <dbReference type="ARBA" id="ARBA00022496"/>
    </source>
</evidence>
<dbReference type="Gene3D" id="2.170.130.10">
    <property type="entry name" value="TonB-dependent receptor, plug domain"/>
    <property type="match status" value="1"/>
</dbReference>
<proteinExistence type="inferred from homology"/>
<dbReference type="InterPro" id="IPR010917">
    <property type="entry name" value="TonB_rcpt_CS"/>
</dbReference>
<gene>
    <name evidence="15" type="primary">fhuA_4</name>
    <name evidence="15" type="ORF">KBTEX_02739</name>
</gene>
<evidence type="ECO:0000259" key="14">
    <source>
        <dbReference type="Pfam" id="PF07715"/>
    </source>
</evidence>
<feature type="domain" description="TonB-dependent receptor plug" evidence="14">
    <location>
        <begin position="62"/>
        <end position="166"/>
    </location>
</feature>
<evidence type="ECO:0000256" key="3">
    <source>
        <dbReference type="ARBA" id="ARBA00022448"/>
    </source>
</evidence>
<evidence type="ECO:0000313" key="15">
    <source>
        <dbReference type="EMBL" id="QEA06401.1"/>
    </source>
</evidence>
<dbReference type="FunFam" id="2.170.130.10:FF:000001">
    <property type="entry name" value="Catecholate siderophore TonB-dependent receptor"/>
    <property type="match status" value="1"/>
</dbReference>
<dbReference type="PANTHER" id="PTHR32552">
    <property type="entry name" value="FERRICHROME IRON RECEPTOR-RELATED"/>
    <property type="match status" value="1"/>
</dbReference>
<comment type="subcellular location">
    <subcellularLocation>
        <location evidence="1">Cell outer membrane</location>
        <topology evidence="1">Multi-pass membrane protein</topology>
    </subcellularLocation>
</comment>
<dbReference type="InterPro" id="IPR037066">
    <property type="entry name" value="Plug_dom_sf"/>
</dbReference>
<name>A0A5B8RCS4_9ZZZZ</name>
<keyword evidence="5" id="KW-0410">Iron transport</keyword>
<dbReference type="PROSITE" id="PS01156">
    <property type="entry name" value="TONB_DEPENDENT_REC_2"/>
    <property type="match status" value="1"/>
</dbReference>
<dbReference type="Pfam" id="PF07715">
    <property type="entry name" value="Plug"/>
    <property type="match status" value="1"/>
</dbReference>
<accession>A0A5B8RCS4</accession>
<dbReference type="SUPFAM" id="SSF56935">
    <property type="entry name" value="Porins"/>
    <property type="match status" value="1"/>
</dbReference>